<dbReference type="Pfam" id="PF01261">
    <property type="entry name" value="AP_endonuc_2"/>
    <property type="match status" value="1"/>
</dbReference>
<protein>
    <submittedName>
        <fullName evidence="2">Sugar phosphate isomerase/epimerase</fullName>
    </submittedName>
</protein>
<gene>
    <name evidence="2" type="ORF">SAMN02982922_5463</name>
</gene>
<dbReference type="PANTHER" id="PTHR12110">
    <property type="entry name" value="HYDROXYPYRUVATE ISOMERASE"/>
    <property type="match status" value="1"/>
</dbReference>
<dbReference type="Proteomes" id="UP000193083">
    <property type="component" value="Unassembled WGS sequence"/>
</dbReference>
<dbReference type="Gene3D" id="3.20.20.150">
    <property type="entry name" value="Divalent-metal-dependent TIM barrel enzymes"/>
    <property type="match status" value="1"/>
</dbReference>
<dbReference type="InterPro" id="IPR013022">
    <property type="entry name" value="Xyl_isomerase-like_TIM-brl"/>
</dbReference>
<keyword evidence="2" id="KW-0413">Isomerase</keyword>
<evidence type="ECO:0000313" key="3">
    <source>
        <dbReference type="Proteomes" id="UP000193083"/>
    </source>
</evidence>
<proteinExistence type="predicted"/>
<dbReference type="InterPro" id="IPR036237">
    <property type="entry name" value="Xyl_isomerase-like_sf"/>
</dbReference>
<keyword evidence="3" id="KW-1185">Reference proteome</keyword>
<reference evidence="3" key="1">
    <citation type="submission" date="2017-04" db="EMBL/GenBank/DDBJ databases">
        <authorList>
            <person name="Varghese N."/>
            <person name="Submissions S."/>
        </authorList>
    </citation>
    <scope>NUCLEOTIDE SEQUENCE [LARGE SCALE GENOMIC DNA]</scope>
    <source>
        <strain evidence="3">B5P</strain>
    </source>
</reference>
<evidence type="ECO:0000313" key="2">
    <source>
        <dbReference type="EMBL" id="SMH56126.1"/>
    </source>
</evidence>
<feature type="domain" description="Xylose isomerase-like TIM barrel" evidence="1">
    <location>
        <begin position="21"/>
        <end position="246"/>
    </location>
</feature>
<dbReference type="RefSeq" id="WP_085467045.1">
    <property type="nucleotide sequence ID" value="NZ_FXBL01000004.1"/>
</dbReference>
<dbReference type="OrthoDB" id="9798407at2"/>
<dbReference type="EMBL" id="FXBL01000004">
    <property type="protein sequence ID" value="SMH56126.1"/>
    <property type="molecule type" value="Genomic_DNA"/>
</dbReference>
<dbReference type="InterPro" id="IPR050312">
    <property type="entry name" value="IolE/XylAMocC-like"/>
</dbReference>
<accession>A0A1X7PXE5</accession>
<sequence>MNWSFQLYSARNFKPWSDVLKLVSRLGYKEVEGFGGVYDDPKAFRADMDRNGLAMPSGHFSIDALEGDFDGVRRIADTLGVTLIVCPYLMPDKRPTDAAGWKAFGERLGAVGDKAKKAGYGFAWHNHDFEFKALPDGSLPQKLILDAAPSIGLELDVAWVVRGGADPAKWIADYADRILAVHVKDIAPAGQNANEDGWADVGHGTVAWKPLMAELRAKTPAKVYVMEHDNPSDLERFARRSIETVKSY</sequence>
<evidence type="ECO:0000259" key="1">
    <source>
        <dbReference type="Pfam" id="PF01261"/>
    </source>
</evidence>
<name>A0A1X7PXE5_9HYPH</name>
<dbReference type="SUPFAM" id="SSF51658">
    <property type="entry name" value="Xylose isomerase-like"/>
    <property type="match status" value="1"/>
</dbReference>
<dbReference type="PANTHER" id="PTHR12110:SF41">
    <property type="entry name" value="INOSOSE DEHYDRATASE"/>
    <property type="match status" value="1"/>
</dbReference>
<dbReference type="AlphaFoldDB" id="A0A1X7PXE5"/>
<organism evidence="2 3">
    <name type="scientific">Mesorhizobium australicum</name>
    <dbReference type="NCBI Taxonomy" id="536018"/>
    <lineage>
        <taxon>Bacteria</taxon>
        <taxon>Pseudomonadati</taxon>
        <taxon>Pseudomonadota</taxon>
        <taxon>Alphaproteobacteria</taxon>
        <taxon>Hyphomicrobiales</taxon>
        <taxon>Phyllobacteriaceae</taxon>
        <taxon>Mesorhizobium</taxon>
    </lineage>
</organism>
<dbReference type="GO" id="GO:0016853">
    <property type="term" value="F:isomerase activity"/>
    <property type="evidence" value="ECO:0007669"/>
    <property type="project" value="UniProtKB-KW"/>
</dbReference>